<reference evidence="9" key="1">
    <citation type="submission" date="2022-01" db="EMBL/GenBank/DDBJ databases">
        <title>Comparative genomics reveals a dynamic genome evolution in the ectomycorrhizal milk-cap (Lactarius) mushrooms.</title>
        <authorList>
            <consortium name="DOE Joint Genome Institute"/>
            <person name="Lebreton A."/>
            <person name="Tang N."/>
            <person name="Kuo A."/>
            <person name="LaButti K."/>
            <person name="Drula E."/>
            <person name="Barry K."/>
            <person name="Clum A."/>
            <person name="Lipzen A."/>
            <person name="Mousain D."/>
            <person name="Ng V."/>
            <person name="Wang R."/>
            <person name="Wang X."/>
            <person name="Dai Y."/>
            <person name="Henrissat B."/>
            <person name="Grigoriev I.V."/>
            <person name="Guerin-Laguette A."/>
            <person name="Yu F."/>
            <person name="Martin F.M."/>
        </authorList>
    </citation>
    <scope>NUCLEOTIDE SEQUENCE</scope>
    <source>
        <strain evidence="9">QP</strain>
    </source>
</reference>
<dbReference type="Pfam" id="PF01733">
    <property type="entry name" value="Nucleoside_tran"/>
    <property type="match status" value="1"/>
</dbReference>
<protein>
    <submittedName>
        <fullName evidence="9">Nucleoside transporter-domain-containing protein</fullName>
    </submittedName>
</protein>
<feature type="transmembrane region" description="Helical" evidence="8">
    <location>
        <begin position="303"/>
        <end position="328"/>
    </location>
</feature>
<evidence type="ECO:0000256" key="2">
    <source>
        <dbReference type="ARBA" id="ARBA00007965"/>
    </source>
</evidence>
<evidence type="ECO:0000313" key="10">
    <source>
        <dbReference type="Proteomes" id="UP001201163"/>
    </source>
</evidence>
<feature type="region of interest" description="Disordered" evidence="7">
    <location>
        <begin position="1"/>
        <end position="20"/>
    </location>
</feature>
<keyword evidence="6 8" id="KW-0472">Membrane</keyword>
<dbReference type="PANTHER" id="PTHR10332">
    <property type="entry name" value="EQUILIBRATIVE NUCLEOSIDE TRANSPORTER"/>
    <property type="match status" value="1"/>
</dbReference>
<feature type="transmembrane region" description="Helical" evidence="8">
    <location>
        <begin position="370"/>
        <end position="387"/>
    </location>
</feature>
<feature type="transmembrane region" description="Helical" evidence="8">
    <location>
        <begin position="104"/>
        <end position="126"/>
    </location>
</feature>
<dbReference type="EMBL" id="JAKELL010000004">
    <property type="protein sequence ID" value="KAH8999415.1"/>
    <property type="molecule type" value="Genomic_DNA"/>
</dbReference>
<proteinExistence type="inferred from homology"/>
<dbReference type="GO" id="GO:0034257">
    <property type="term" value="F:nicotinamide riboside transmembrane transporter activity"/>
    <property type="evidence" value="ECO:0007669"/>
    <property type="project" value="TreeGrafter"/>
</dbReference>
<feature type="transmembrane region" description="Helical" evidence="8">
    <location>
        <begin position="138"/>
        <end position="156"/>
    </location>
</feature>
<evidence type="ECO:0000256" key="5">
    <source>
        <dbReference type="ARBA" id="ARBA00022989"/>
    </source>
</evidence>
<evidence type="ECO:0000256" key="3">
    <source>
        <dbReference type="ARBA" id="ARBA00022448"/>
    </source>
</evidence>
<keyword evidence="10" id="KW-1185">Reference proteome</keyword>
<feature type="transmembrane region" description="Helical" evidence="8">
    <location>
        <begin position="227"/>
        <end position="246"/>
    </location>
</feature>
<evidence type="ECO:0000313" key="9">
    <source>
        <dbReference type="EMBL" id="KAH8999415.1"/>
    </source>
</evidence>
<evidence type="ECO:0000256" key="6">
    <source>
        <dbReference type="ARBA" id="ARBA00023136"/>
    </source>
</evidence>
<dbReference type="GO" id="GO:0015205">
    <property type="term" value="F:nucleobase transmembrane transporter activity"/>
    <property type="evidence" value="ECO:0007669"/>
    <property type="project" value="TreeGrafter"/>
</dbReference>
<evidence type="ECO:0000256" key="8">
    <source>
        <dbReference type="SAM" id="Phobius"/>
    </source>
</evidence>
<evidence type="ECO:0000256" key="1">
    <source>
        <dbReference type="ARBA" id="ARBA00004141"/>
    </source>
</evidence>
<name>A0AAD4LPN1_9AGAM</name>
<comment type="caution">
    <text evidence="9">The sequence shown here is derived from an EMBL/GenBank/DDBJ whole genome shotgun (WGS) entry which is preliminary data.</text>
</comment>
<keyword evidence="4 8" id="KW-0812">Transmembrane</keyword>
<dbReference type="PANTHER" id="PTHR10332:SF88">
    <property type="entry name" value="EQUILIBRATIVE NUCLEOSIDE TRANSPORTER 1, ISOFORM A"/>
    <property type="match status" value="1"/>
</dbReference>
<feature type="transmembrane region" description="Helical" evidence="8">
    <location>
        <begin position="71"/>
        <end position="92"/>
    </location>
</feature>
<feature type="transmembrane region" description="Helical" evidence="8">
    <location>
        <begin position="407"/>
        <end position="428"/>
    </location>
</feature>
<evidence type="ECO:0000256" key="4">
    <source>
        <dbReference type="ARBA" id="ARBA00022692"/>
    </source>
</evidence>
<comment type="similarity">
    <text evidence="2">Belongs to the SLC29A/ENT transporter (TC 2.A.57) family.</text>
</comment>
<feature type="transmembrane region" description="Helical" evidence="8">
    <location>
        <begin position="162"/>
        <end position="188"/>
    </location>
</feature>
<comment type="subcellular location">
    <subcellularLocation>
        <location evidence="1">Membrane</location>
        <topology evidence="1">Multi-pass membrane protein</topology>
    </subcellularLocation>
</comment>
<dbReference type="GO" id="GO:0005886">
    <property type="term" value="C:plasma membrane"/>
    <property type="evidence" value="ECO:0007669"/>
    <property type="project" value="TreeGrafter"/>
</dbReference>
<keyword evidence="3" id="KW-0813">Transport</keyword>
<sequence length="485" mass="52571">MLGRRRSSSISSIDTPYHALPQTPDLAQEINIPSAIEEAELASEDMEEDTIDDGPTPSDAPVDGRIHWIHFMLGAAVLLPWNVMITAEPYFISQLRRSSIRSTFGSYLATTFTLSNFLFLAHATITSKKVPPAERTRWSMLCLAFLIGLLTLSTFIDLPEGIFITFVISTGIALAGAGAYLQTSVIAVASLFGPSIIQSLLSGQAIVAVILASSALLMGTAETKSARLFFGISTSFLLVCGTANVWMTRLPSYRAVVPAEPRRRRTLSISADFLLPAPDGSDTRVSDSKATWDQILSIAQRNIIYELAVAYVFIITLSVFPAITISIVPTNPSIHPLFFSSLHFLVFNTGDWFGRYLCSIPKLLIWSAKNLLGLSLARTLFIPLFLACNLQRDASSPSALPVISSDLLYMVLLFAFGLSNGYISSMCLMSAPSLEHNPRLMGRKEDVDLAAPIASFCIVGGLVIGSVLSFIVRAIVCGCNPFLTA</sequence>
<organism evidence="9 10">
    <name type="scientific">Lactarius akahatsu</name>
    <dbReference type="NCBI Taxonomy" id="416441"/>
    <lineage>
        <taxon>Eukaryota</taxon>
        <taxon>Fungi</taxon>
        <taxon>Dikarya</taxon>
        <taxon>Basidiomycota</taxon>
        <taxon>Agaricomycotina</taxon>
        <taxon>Agaricomycetes</taxon>
        <taxon>Russulales</taxon>
        <taxon>Russulaceae</taxon>
        <taxon>Lactarius</taxon>
    </lineage>
</organism>
<feature type="transmembrane region" description="Helical" evidence="8">
    <location>
        <begin position="449"/>
        <end position="472"/>
    </location>
</feature>
<dbReference type="PRINTS" id="PR01130">
    <property type="entry name" value="DERENTRNSPRT"/>
</dbReference>
<dbReference type="GO" id="GO:0000329">
    <property type="term" value="C:fungal-type vacuole membrane"/>
    <property type="evidence" value="ECO:0007669"/>
    <property type="project" value="TreeGrafter"/>
</dbReference>
<dbReference type="AlphaFoldDB" id="A0AAD4LPN1"/>
<dbReference type="InterPro" id="IPR002259">
    <property type="entry name" value="Eqnu_transpt"/>
</dbReference>
<keyword evidence="5 8" id="KW-1133">Transmembrane helix</keyword>
<dbReference type="PIRSF" id="PIRSF016379">
    <property type="entry name" value="ENT"/>
    <property type="match status" value="1"/>
</dbReference>
<evidence type="ECO:0000256" key="7">
    <source>
        <dbReference type="SAM" id="MobiDB-lite"/>
    </source>
</evidence>
<accession>A0AAD4LPN1</accession>
<gene>
    <name evidence="9" type="ORF">EDB92DRAFT_1932769</name>
</gene>
<dbReference type="Proteomes" id="UP001201163">
    <property type="component" value="Unassembled WGS sequence"/>
</dbReference>